<organism evidence="1 2">
    <name type="scientific">Diaporthe australafricana</name>
    <dbReference type="NCBI Taxonomy" id="127596"/>
    <lineage>
        <taxon>Eukaryota</taxon>
        <taxon>Fungi</taxon>
        <taxon>Dikarya</taxon>
        <taxon>Ascomycota</taxon>
        <taxon>Pezizomycotina</taxon>
        <taxon>Sordariomycetes</taxon>
        <taxon>Sordariomycetidae</taxon>
        <taxon>Diaporthales</taxon>
        <taxon>Diaporthaceae</taxon>
        <taxon>Diaporthe</taxon>
    </lineage>
</organism>
<keyword evidence="2" id="KW-1185">Reference proteome</keyword>
<sequence length="114" mass="12924">MLESQSDSHDSFQEQLDKKCIVMFGEAMDREENDPKTKENIEACIAIVKKHGCPPQRGSCIWAIDGEARITTTEEFNICFRQDPEFKDRCREVFSMPVPSSISFGIDAPGIYSN</sequence>
<evidence type="ECO:0000313" key="2">
    <source>
        <dbReference type="Proteomes" id="UP001583177"/>
    </source>
</evidence>
<dbReference type="EMBL" id="JAWRVE010000053">
    <property type="protein sequence ID" value="KAL1866871.1"/>
    <property type="molecule type" value="Genomic_DNA"/>
</dbReference>
<proteinExistence type="predicted"/>
<accession>A0ABR3WT78</accession>
<gene>
    <name evidence="1" type="ORF">Daus18300_006574</name>
</gene>
<protein>
    <submittedName>
        <fullName evidence="1">Uncharacterized protein</fullName>
    </submittedName>
</protein>
<name>A0ABR3WT78_9PEZI</name>
<comment type="caution">
    <text evidence="1">The sequence shown here is derived from an EMBL/GenBank/DDBJ whole genome shotgun (WGS) entry which is preliminary data.</text>
</comment>
<dbReference type="Proteomes" id="UP001583177">
    <property type="component" value="Unassembled WGS sequence"/>
</dbReference>
<reference evidence="1 2" key="1">
    <citation type="journal article" date="2024" name="IMA Fungus">
        <title>IMA Genome - F19 : A genome assembly and annotation guide to empower mycologists, including annotated draft genome sequences of Ceratocystis pirilliformis, Diaporthe australafricana, Fusarium ophioides, Paecilomyces lecythidis, and Sporothrix stenoceras.</title>
        <authorList>
            <person name="Aylward J."/>
            <person name="Wilson A.M."/>
            <person name="Visagie C.M."/>
            <person name="Spraker J."/>
            <person name="Barnes I."/>
            <person name="Buitendag C."/>
            <person name="Ceriani C."/>
            <person name="Del Mar Angel L."/>
            <person name="du Plessis D."/>
            <person name="Fuchs T."/>
            <person name="Gasser K."/>
            <person name="Kramer D."/>
            <person name="Li W."/>
            <person name="Munsamy K."/>
            <person name="Piso A."/>
            <person name="Price J.L."/>
            <person name="Sonnekus B."/>
            <person name="Thomas C."/>
            <person name="van der Nest A."/>
            <person name="van Dijk A."/>
            <person name="van Heerden A."/>
            <person name="van Vuuren N."/>
            <person name="Yilmaz N."/>
            <person name="Duong T.A."/>
            <person name="van der Merwe N.A."/>
            <person name="Wingfield M.J."/>
            <person name="Wingfield B.D."/>
        </authorList>
    </citation>
    <scope>NUCLEOTIDE SEQUENCE [LARGE SCALE GENOMIC DNA]</scope>
    <source>
        <strain evidence="1 2">CMW 18300</strain>
    </source>
</reference>
<evidence type="ECO:0000313" key="1">
    <source>
        <dbReference type="EMBL" id="KAL1866871.1"/>
    </source>
</evidence>